<protein>
    <submittedName>
        <fullName evidence="4">Uncharacterized protein</fullName>
    </submittedName>
</protein>
<feature type="coiled-coil region" evidence="1">
    <location>
        <begin position="273"/>
        <end position="300"/>
    </location>
</feature>
<evidence type="ECO:0000313" key="4">
    <source>
        <dbReference type="EMBL" id="KAL0255087.1"/>
    </source>
</evidence>
<feature type="region of interest" description="Disordered" evidence="2">
    <location>
        <begin position="82"/>
        <end position="106"/>
    </location>
</feature>
<sequence length="624" mass="64249">MYHSLFLVSLAAVGVLGSALPEPDARHVPPRLRTKATRKHGHKTKFYAIAPGPPSENYDGAAEFGRFHPGLFAPKSTTVPDGSIFGGDGESSSTADPAATTASVDTASASSSSASADWGCNSPDTPDTDLLPDASCGIYFDEDLDDFYGHYDFSTATFAAALEDFAPGLPSYAADDFSAADVPQFVTVGGQTFSTSAKVDGPATSFSLLRPRTPQGLPVPPQGFNSIEDFIVEMAARREGQNAVAELQARRRIEGFTTPGRQSDLLNAQGAAMMQARADLAQEKARLALALANAAQARADQAKKAAAGGDAAKVAQIALDRKTLPVLAGAGQASEAKGVEPLAVGSKVAAAAVGAAAAGDRAGQVRSQAQSAVQNAQQAVATPKKREKKKLVRRLETLDEVDDANNSDLDSALIAQLLLMGVDEQQNPDLTTSTNDNDDIAPAFAYSTVADVSGRFFLAADDSGTLGLTTTAPSAAGGFAPNTFAFFGGALGADARGRLPVYFPGAVDALGVSRFRVAALNDTAFDARAAAAVPVKVDDGGYAVLVPVDTEGVGYAFVACDVMVSEGDGGGGGEVRVNKLFVVRDLEAGVRTLLDASTRSEVTGGEVEECFPVALKSPFGSAGL</sequence>
<dbReference type="RefSeq" id="XP_066628958.1">
    <property type="nucleotide sequence ID" value="XM_066781012.1"/>
</dbReference>
<proteinExistence type="predicted"/>
<accession>A0ABR3C368</accession>
<feature type="chain" id="PRO_5045359994" evidence="3">
    <location>
        <begin position="22"/>
        <end position="624"/>
    </location>
</feature>
<evidence type="ECO:0000313" key="5">
    <source>
        <dbReference type="Proteomes" id="UP001430584"/>
    </source>
</evidence>
<keyword evidence="1" id="KW-0175">Coiled coil</keyword>
<feature type="compositionally biased region" description="Low complexity" evidence="2">
    <location>
        <begin position="91"/>
        <end position="106"/>
    </location>
</feature>
<keyword evidence="5" id="KW-1185">Reference proteome</keyword>
<comment type="caution">
    <text evidence="4">The sequence shown here is derived from an EMBL/GenBank/DDBJ whole genome shotgun (WGS) entry which is preliminary data.</text>
</comment>
<gene>
    <name evidence="4" type="ORF">SLS55_009615</name>
</gene>
<keyword evidence="3" id="KW-0732">Signal</keyword>
<name>A0ABR3C368_9PEZI</name>
<feature type="signal peptide" evidence="3">
    <location>
        <begin position="1"/>
        <end position="21"/>
    </location>
</feature>
<dbReference type="Proteomes" id="UP001430584">
    <property type="component" value="Unassembled WGS sequence"/>
</dbReference>
<evidence type="ECO:0000256" key="2">
    <source>
        <dbReference type="SAM" id="MobiDB-lite"/>
    </source>
</evidence>
<evidence type="ECO:0000256" key="3">
    <source>
        <dbReference type="SAM" id="SignalP"/>
    </source>
</evidence>
<evidence type="ECO:0000256" key="1">
    <source>
        <dbReference type="SAM" id="Coils"/>
    </source>
</evidence>
<dbReference type="EMBL" id="JAJVCZ030000010">
    <property type="protein sequence ID" value="KAL0255087.1"/>
    <property type="molecule type" value="Genomic_DNA"/>
</dbReference>
<reference evidence="4 5" key="1">
    <citation type="submission" date="2024-02" db="EMBL/GenBank/DDBJ databases">
        <title>De novo assembly and annotation of 12 fungi associated with fruit tree decline syndrome in Ontario, Canada.</title>
        <authorList>
            <person name="Sulman M."/>
            <person name="Ellouze W."/>
            <person name="Ilyukhin E."/>
        </authorList>
    </citation>
    <scope>NUCLEOTIDE SEQUENCE [LARGE SCALE GENOMIC DNA]</scope>
    <source>
        <strain evidence="4 5">FDS-637</strain>
    </source>
</reference>
<organism evidence="4 5">
    <name type="scientific">Diplodia seriata</name>
    <dbReference type="NCBI Taxonomy" id="420778"/>
    <lineage>
        <taxon>Eukaryota</taxon>
        <taxon>Fungi</taxon>
        <taxon>Dikarya</taxon>
        <taxon>Ascomycota</taxon>
        <taxon>Pezizomycotina</taxon>
        <taxon>Dothideomycetes</taxon>
        <taxon>Dothideomycetes incertae sedis</taxon>
        <taxon>Botryosphaeriales</taxon>
        <taxon>Botryosphaeriaceae</taxon>
        <taxon>Diplodia</taxon>
    </lineage>
</organism>
<dbReference type="GeneID" id="92013700"/>